<name>A0A495J920_9SPHI</name>
<gene>
    <name evidence="4" type="ORF">BDD43_5147</name>
</gene>
<keyword evidence="1" id="KW-1188">Viral release from host cell</keyword>
<dbReference type="Proteomes" id="UP000268007">
    <property type="component" value="Unassembled WGS sequence"/>
</dbReference>
<evidence type="ECO:0000256" key="1">
    <source>
        <dbReference type="ARBA" id="ARBA00022612"/>
    </source>
</evidence>
<feature type="domain" description="Terminase large subunit gp17-like C-terminal" evidence="3">
    <location>
        <begin position="265"/>
        <end position="407"/>
    </location>
</feature>
<dbReference type="RefSeq" id="WP_121200840.1">
    <property type="nucleotide sequence ID" value="NZ_RBKU01000001.1"/>
</dbReference>
<evidence type="ECO:0000313" key="4">
    <source>
        <dbReference type="EMBL" id="RKR84894.1"/>
    </source>
</evidence>
<evidence type="ECO:0000259" key="2">
    <source>
        <dbReference type="Pfam" id="PF04466"/>
    </source>
</evidence>
<dbReference type="OrthoDB" id="924847at2"/>
<feature type="domain" description="Phage terminase large subunit N-terminal" evidence="2">
    <location>
        <begin position="25"/>
        <end position="183"/>
    </location>
</feature>
<dbReference type="InterPro" id="IPR052380">
    <property type="entry name" value="Viral_DNA_packaging_terminase"/>
</dbReference>
<dbReference type="Pfam" id="PF04466">
    <property type="entry name" value="Terminase_3"/>
    <property type="match status" value="1"/>
</dbReference>
<dbReference type="Gene3D" id="3.30.420.240">
    <property type="match status" value="1"/>
</dbReference>
<dbReference type="Gene3D" id="3.40.50.300">
    <property type="entry name" value="P-loop containing nucleotide triphosphate hydrolases"/>
    <property type="match status" value="1"/>
</dbReference>
<keyword evidence="5" id="KW-1185">Reference proteome</keyword>
<evidence type="ECO:0000313" key="5">
    <source>
        <dbReference type="Proteomes" id="UP000268007"/>
    </source>
</evidence>
<dbReference type="EMBL" id="RBKU01000001">
    <property type="protein sequence ID" value="RKR84894.1"/>
    <property type="molecule type" value="Genomic_DNA"/>
</dbReference>
<dbReference type="InterPro" id="IPR027417">
    <property type="entry name" value="P-loop_NTPase"/>
</dbReference>
<accession>A0A495J920</accession>
<dbReference type="Pfam" id="PF17289">
    <property type="entry name" value="Terminase_6C"/>
    <property type="match status" value="1"/>
</dbReference>
<comment type="caution">
    <text evidence="4">The sequence shown here is derived from an EMBL/GenBank/DDBJ whole genome shotgun (WGS) entry which is preliminary data.</text>
</comment>
<dbReference type="AlphaFoldDB" id="A0A495J920"/>
<sequence length="450" mass="51188">MDTTFKLTPIQNQAAQLFLGHAREFLLVGGSRSGKSFVIVHQQLRMAQQYPGSRHIIARYRFSHAKNSIWLDTLKKVTRVCFPDEKFTWRNTDFYLQLENGSQLWIAGLDDKDRTEKILGMEFLTVFLNEASQISYEAYTTIKTRLAQKVDGAQPLLFVDANPPSKKHWMYRVFVEHTDPESNTNLLPTRYAMLKMNPDQNLENISTEYLDTLNSLPLRKRKRFRDGEFADDSEGALWTDDLLNGTRICRNPDGTLPVALKRIVIAIDPAVSSKDTSDETGIIVAGIGFDNHLYVIDDATGQYSPTEWARKAVALYNHYRADRIIGEVNNGGDLIEAVLRNVDAKISYRSVHATRDKLTRAEPIAAIYEQGKAHHINELLELELEMTTWEAQKGKRSPNRIDALVWAATDLCLRLGAISGQAKFHFRQKPNLKQSRLLQTGQKRLPTQNG</sequence>
<dbReference type="InterPro" id="IPR035421">
    <property type="entry name" value="Terminase_6C"/>
</dbReference>
<proteinExistence type="predicted"/>
<reference evidence="4 5" key="1">
    <citation type="submission" date="2018-10" db="EMBL/GenBank/DDBJ databases">
        <title>Genomic Encyclopedia of Archaeal and Bacterial Type Strains, Phase II (KMG-II): from individual species to whole genera.</title>
        <authorList>
            <person name="Goeker M."/>
        </authorList>
    </citation>
    <scope>NUCLEOTIDE SEQUENCE [LARGE SCALE GENOMIC DNA]</scope>
    <source>
        <strain evidence="4 5">DSM 18602</strain>
    </source>
</reference>
<evidence type="ECO:0000259" key="3">
    <source>
        <dbReference type="Pfam" id="PF17289"/>
    </source>
</evidence>
<dbReference type="PANTHER" id="PTHR39184">
    <property type="match status" value="1"/>
</dbReference>
<organism evidence="4 5">
    <name type="scientific">Mucilaginibacter gracilis</name>
    <dbReference type="NCBI Taxonomy" id="423350"/>
    <lineage>
        <taxon>Bacteria</taxon>
        <taxon>Pseudomonadati</taxon>
        <taxon>Bacteroidota</taxon>
        <taxon>Sphingobacteriia</taxon>
        <taxon>Sphingobacteriales</taxon>
        <taxon>Sphingobacteriaceae</taxon>
        <taxon>Mucilaginibacter</taxon>
    </lineage>
</organism>
<dbReference type="SUPFAM" id="SSF52540">
    <property type="entry name" value="P-loop containing nucleoside triphosphate hydrolases"/>
    <property type="match status" value="1"/>
</dbReference>
<dbReference type="InterPro" id="IPR035412">
    <property type="entry name" value="Terminase_L_N"/>
</dbReference>
<dbReference type="PANTHER" id="PTHR39184:SF1">
    <property type="entry name" value="PBSX PHAGE TERMINASE LARGE SUBUNIT"/>
    <property type="match status" value="1"/>
</dbReference>
<protein>
    <submittedName>
        <fullName evidence="4">PBSX family phage terminase large subunit</fullName>
    </submittedName>
</protein>